<name>A0ABN3S725_9ACTN</name>
<keyword evidence="3" id="KW-1185">Reference proteome</keyword>
<feature type="region of interest" description="Disordered" evidence="1">
    <location>
        <begin position="1"/>
        <end position="20"/>
    </location>
</feature>
<sequence>MLGAWCGQTASGGTDAHEGATAMVEPEFRATGVRIGKRLRSLTRAGTVRISGGRVELLTSYGSEIDSAPVQAVRVSRPWFAPQDRALADLDGKRYLLTLGERDPAPGEPGPPAARRFIEAVRRAAGRRA</sequence>
<proteinExistence type="predicted"/>
<protein>
    <submittedName>
        <fullName evidence="2">Uncharacterized protein</fullName>
    </submittedName>
</protein>
<reference evidence="2 3" key="1">
    <citation type="journal article" date="2019" name="Int. J. Syst. Evol. Microbiol.">
        <title>The Global Catalogue of Microorganisms (GCM) 10K type strain sequencing project: providing services to taxonomists for standard genome sequencing and annotation.</title>
        <authorList>
            <consortium name="The Broad Institute Genomics Platform"/>
            <consortium name="The Broad Institute Genome Sequencing Center for Infectious Disease"/>
            <person name="Wu L."/>
            <person name="Ma J."/>
        </authorList>
    </citation>
    <scope>NUCLEOTIDE SEQUENCE [LARGE SCALE GENOMIC DNA]</scope>
    <source>
        <strain evidence="2 3">JCM 4531</strain>
    </source>
</reference>
<dbReference type="EMBL" id="BAAASK010000001">
    <property type="protein sequence ID" value="GAA2669056.1"/>
    <property type="molecule type" value="Genomic_DNA"/>
</dbReference>
<gene>
    <name evidence="2" type="ORF">GCM10010310_06500</name>
</gene>
<dbReference type="Proteomes" id="UP001499989">
    <property type="component" value="Unassembled WGS sequence"/>
</dbReference>
<organism evidence="2 3">
    <name type="scientific">Streptomyces violaceolatus</name>
    <dbReference type="NCBI Taxonomy" id="67378"/>
    <lineage>
        <taxon>Bacteria</taxon>
        <taxon>Bacillati</taxon>
        <taxon>Actinomycetota</taxon>
        <taxon>Actinomycetes</taxon>
        <taxon>Kitasatosporales</taxon>
        <taxon>Streptomycetaceae</taxon>
        <taxon>Streptomyces</taxon>
        <taxon>Streptomyces violaceoruber group</taxon>
    </lineage>
</organism>
<evidence type="ECO:0000313" key="3">
    <source>
        <dbReference type="Proteomes" id="UP001499989"/>
    </source>
</evidence>
<accession>A0ABN3S725</accession>
<comment type="caution">
    <text evidence="2">The sequence shown here is derived from an EMBL/GenBank/DDBJ whole genome shotgun (WGS) entry which is preliminary data.</text>
</comment>
<evidence type="ECO:0000256" key="1">
    <source>
        <dbReference type="SAM" id="MobiDB-lite"/>
    </source>
</evidence>
<evidence type="ECO:0000313" key="2">
    <source>
        <dbReference type="EMBL" id="GAA2669056.1"/>
    </source>
</evidence>